<dbReference type="EMBL" id="AP021858">
    <property type="protein sequence ID" value="BBO23626.1"/>
    <property type="molecule type" value="Genomic_DNA"/>
</dbReference>
<evidence type="ECO:0000256" key="5">
    <source>
        <dbReference type="ARBA" id="ARBA00023049"/>
    </source>
</evidence>
<keyword evidence="3 6" id="KW-0378">Hydrolase</keyword>
<keyword evidence="5 6" id="KW-0482">Metalloprotease</keyword>
<dbReference type="GO" id="GO:0004222">
    <property type="term" value="F:metalloendopeptidase activity"/>
    <property type="evidence" value="ECO:0007669"/>
    <property type="project" value="InterPro"/>
</dbReference>
<sequence>MAMEGGSPVLPCAELSPKVHAIVEAAWQEAGQQAQSQLDPKHQADLKADRELGAEYAAMVEKEEKVSTNQAYIDRLQRIGGEIARIANSNQVSVSWGDPRLNPFAYEFKVLEGKEVNAFSLPGGYLYFYEGLMAYAESDDELAGVVAHEISHSSFRHLATLSKEQSKFDTMSIPMILAALILKGDAGMGVLVLRDLVGLSSKSGWSVKAELAADYGAFQYMRMSPYNPVGMLTFMERLAKDQRALEAIDWGIYRTHPPSRDRADRLTKYLKEAKIPILRSEVSSSFRAQVRPAEPGFEIVFGGRRIHLFGGAQANARAVEALKRLNTFFDAVPDLYEVQAGPDGVVLGRRKALFVVTQEDAEALGLMQEDATEEAVRSIKRSLYMLAYRIWDIR</sequence>
<gene>
    <name evidence="8" type="ORF">NPRO_12210</name>
</gene>
<dbReference type="GO" id="GO:0051603">
    <property type="term" value="P:proteolysis involved in protein catabolic process"/>
    <property type="evidence" value="ECO:0007669"/>
    <property type="project" value="TreeGrafter"/>
</dbReference>
<evidence type="ECO:0000256" key="1">
    <source>
        <dbReference type="ARBA" id="ARBA00022670"/>
    </source>
</evidence>
<dbReference type="InterPro" id="IPR001915">
    <property type="entry name" value="Peptidase_M48"/>
</dbReference>
<evidence type="ECO:0000256" key="3">
    <source>
        <dbReference type="ARBA" id="ARBA00022801"/>
    </source>
</evidence>
<evidence type="ECO:0000256" key="4">
    <source>
        <dbReference type="ARBA" id="ARBA00022833"/>
    </source>
</evidence>
<accession>A0A809S4K2</accession>
<evidence type="ECO:0000256" key="6">
    <source>
        <dbReference type="RuleBase" id="RU003983"/>
    </source>
</evidence>
<comment type="similarity">
    <text evidence="6">Belongs to the peptidase M48 family.</text>
</comment>
<evidence type="ECO:0000259" key="7">
    <source>
        <dbReference type="Pfam" id="PF01435"/>
    </source>
</evidence>
<evidence type="ECO:0000256" key="2">
    <source>
        <dbReference type="ARBA" id="ARBA00022723"/>
    </source>
</evidence>
<reference evidence="8" key="1">
    <citation type="journal article" name="DNA Res.">
        <title>The physiological potential of anammox bacteria as revealed by their core genome structure.</title>
        <authorList>
            <person name="Okubo T."/>
            <person name="Toyoda A."/>
            <person name="Fukuhara K."/>
            <person name="Uchiyama I."/>
            <person name="Harigaya Y."/>
            <person name="Kuroiwa M."/>
            <person name="Suzuki T."/>
            <person name="Murakami Y."/>
            <person name="Suwa Y."/>
            <person name="Takami H."/>
        </authorList>
    </citation>
    <scope>NUCLEOTIDE SEQUENCE</scope>
    <source>
        <strain evidence="8">317325-2</strain>
    </source>
</reference>
<comment type="cofactor">
    <cofactor evidence="6">
        <name>Zn(2+)</name>
        <dbReference type="ChEBI" id="CHEBI:29105"/>
    </cofactor>
    <text evidence="6">Binds 1 zinc ion per subunit.</text>
</comment>
<dbReference type="Pfam" id="PF01435">
    <property type="entry name" value="Peptidase_M48"/>
    <property type="match status" value="1"/>
</dbReference>
<keyword evidence="4 6" id="KW-0862">Zinc</keyword>
<name>A0A809S4K2_9BACT</name>
<keyword evidence="2" id="KW-0479">Metal-binding</keyword>
<dbReference type="Proteomes" id="UP000662873">
    <property type="component" value="Chromosome"/>
</dbReference>
<evidence type="ECO:0000313" key="8">
    <source>
        <dbReference type="EMBL" id="BBO23626.1"/>
    </source>
</evidence>
<keyword evidence="1 6" id="KW-0645">Protease</keyword>
<dbReference type="PANTHER" id="PTHR22726:SF1">
    <property type="entry name" value="METALLOENDOPEPTIDASE OMA1, MITOCHONDRIAL"/>
    <property type="match status" value="1"/>
</dbReference>
<dbReference type="GO" id="GO:0016020">
    <property type="term" value="C:membrane"/>
    <property type="evidence" value="ECO:0007669"/>
    <property type="project" value="TreeGrafter"/>
</dbReference>
<dbReference type="InterPro" id="IPR051156">
    <property type="entry name" value="Mito/Outer_Membr_Metalloprot"/>
</dbReference>
<evidence type="ECO:0000313" key="9">
    <source>
        <dbReference type="Proteomes" id="UP000662873"/>
    </source>
</evidence>
<dbReference type="AlphaFoldDB" id="A0A809S4K2"/>
<protein>
    <submittedName>
        <fullName evidence="8">Peptidase M48</fullName>
    </submittedName>
</protein>
<dbReference type="PANTHER" id="PTHR22726">
    <property type="entry name" value="METALLOENDOPEPTIDASE OMA1"/>
    <property type="match status" value="1"/>
</dbReference>
<feature type="domain" description="Peptidase M48" evidence="7">
    <location>
        <begin position="103"/>
        <end position="268"/>
    </location>
</feature>
<dbReference type="KEGG" id="npy:NPRO_12210"/>
<dbReference type="Gene3D" id="3.30.2010.10">
    <property type="entry name" value="Metalloproteases ('zincins'), catalytic domain"/>
    <property type="match status" value="1"/>
</dbReference>
<dbReference type="GO" id="GO:0046872">
    <property type="term" value="F:metal ion binding"/>
    <property type="evidence" value="ECO:0007669"/>
    <property type="project" value="UniProtKB-KW"/>
</dbReference>
<proteinExistence type="inferred from homology"/>
<organism evidence="8 9">
    <name type="scientific">Candidatus Nitrosymbiomonas proteolyticus</name>
    <dbReference type="NCBI Taxonomy" id="2608984"/>
    <lineage>
        <taxon>Bacteria</taxon>
        <taxon>Bacillati</taxon>
        <taxon>Armatimonadota</taxon>
        <taxon>Armatimonadota incertae sedis</taxon>
        <taxon>Candidatus Nitrosymbiomonas</taxon>
    </lineage>
</organism>